<feature type="transmembrane region" description="Helical" evidence="2">
    <location>
        <begin position="1006"/>
        <end position="1024"/>
    </location>
</feature>
<evidence type="ECO:0000313" key="3">
    <source>
        <dbReference type="EMBL" id="SHM34084.1"/>
    </source>
</evidence>
<feature type="transmembrane region" description="Helical" evidence="2">
    <location>
        <begin position="1036"/>
        <end position="1060"/>
    </location>
</feature>
<feature type="region of interest" description="Disordered" evidence="1">
    <location>
        <begin position="31"/>
        <end position="52"/>
    </location>
</feature>
<proteinExistence type="predicted"/>
<feature type="region of interest" description="Disordered" evidence="1">
    <location>
        <begin position="1202"/>
        <end position="1224"/>
    </location>
</feature>
<evidence type="ECO:0000313" key="4">
    <source>
        <dbReference type="Proteomes" id="UP000184305"/>
    </source>
</evidence>
<keyword evidence="4" id="KW-1185">Reference proteome</keyword>
<dbReference type="EMBL" id="FRBQ01000004">
    <property type="protein sequence ID" value="SHM34084.1"/>
    <property type="molecule type" value="Genomic_DNA"/>
</dbReference>
<dbReference type="Proteomes" id="UP000184305">
    <property type="component" value="Unassembled WGS sequence"/>
</dbReference>
<gene>
    <name evidence="3" type="ORF">SAMN05216288_3489</name>
</gene>
<accession>A0A1M7I008</accession>
<dbReference type="OrthoDB" id="6727393at2"/>
<protein>
    <submittedName>
        <fullName evidence="3">Uncharacterized protein</fullName>
    </submittedName>
</protein>
<evidence type="ECO:0000256" key="2">
    <source>
        <dbReference type="SAM" id="Phobius"/>
    </source>
</evidence>
<name>A0A1M7I008_9GAMM</name>
<keyword evidence="2" id="KW-0472">Membrane</keyword>
<keyword evidence="2" id="KW-0812">Transmembrane</keyword>
<reference evidence="4" key="1">
    <citation type="submission" date="2016-11" db="EMBL/GenBank/DDBJ databases">
        <authorList>
            <person name="Varghese N."/>
            <person name="Submissions S."/>
        </authorList>
    </citation>
    <scope>NUCLEOTIDE SEQUENCE [LARGE SCALE GENOMIC DNA]</scope>
    <source>
        <strain evidence="4">CECT 8089</strain>
    </source>
</reference>
<keyword evidence="2" id="KW-1133">Transmembrane helix</keyword>
<dbReference type="RefSeq" id="WP_073266612.1">
    <property type="nucleotide sequence ID" value="NZ_FRBQ01000004.1"/>
</dbReference>
<organism evidence="3 4">
    <name type="scientific">Phytopseudomonas punonensis</name>
    <dbReference type="NCBI Taxonomy" id="1220495"/>
    <lineage>
        <taxon>Bacteria</taxon>
        <taxon>Pseudomonadati</taxon>
        <taxon>Pseudomonadota</taxon>
        <taxon>Gammaproteobacteria</taxon>
        <taxon>Pseudomonadales</taxon>
        <taxon>Pseudomonadaceae</taxon>
        <taxon>Phytopseudomonas</taxon>
    </lineage>
</organism>
<feature type="transmembrane region" description="Helical" evidence="2">
    <location>
        <begin position="1066"/>
        <end position="1089"/>
    </location>
</feature>
<sequence>MTTIHQGDRLPTQPASGASFDQVLKHSRLLSSKPADGYRQAKPEQAPPRLEEYERIEAPGQVAADTVRYVTRAGEQVIVYRSSTPALYQRVVEDHHTLAAQADGYTLAVDNNDTLSYYEHITSIDTRNAESGVITYQFGANQWVVTQSRTPDTFKRLLHMEKVLAHKNDGHALLGAQQTLPMSSTAYRAIETLGDGLTRVETSDGQRYIISAQLNPQAHQQLQYLSEVRGQIAAGGQQGYEIVESLPADYDIDKLKVESIDKQTGLIHFRYDGQAYLLAPGDASETEMQLPEGVRIGLAGANDKSPSLELRGSRLYDLLTALKQTEGTVAHDALVNAIKNGDILASDANEPVALAEIDNVHAFSEGGVQVITLKDGRKVVAIEAMAPNAFKAYAQSAAVLAGIARAEGDGYRLAGADHYLPSTEDIASMGGVGEYGPGLIAFTYRKPGGEEEKLIVSEAINPELFAQVSGHRDEVTLQINDLDALRREHNLPPLAEVSINELPTSEKNEDGQTLNVQELALQRMIQAYREGVKDGSIAADDPRARFLRALEAKSMAENGMSIIPEHGRGYKADASDPIDVTSRDVREEIFDVQAIDETLAELTSNETVAADLARFDMEARDKVVGGPEKIAEVEERLKSSANSEAFRTYIKALEADGKSELAQLEIQQTYLNVAQIDPQAAEQFLGDLSRDTMIMDLDAIMADPSQISEDNSSLAAIDTTNYWLRAARAIPDIPSHLISSWETTIQKFALNKNDAAAFSKIYAELGDTYMRNGVVTDTDIQRAFNAENNAFRSLSSTERDNLTKMFTTMKDTGTLGSVSGIFGLARGIYQLHGNPGNLASTPEGRLAIAADFITFASFSNNFLTLGSKTYDTILNTKVYEHLGLSKSIPEMWGKLPPVAPPGVNVDANLAKHLAGQGFISDIPSVYVHDERGGVTQVIAGPDYETDNPNKVPNVANRDHYANFDADAFKRGYLDGAGNTKYRISDASTGHRIAGSVSRFIGSSADLAGAVTGIVLGAFGIRDGLKNGDSLQTASGFLGVFGGLSGVAAGVASVNGAWGIIGGSAGRIIAAAGPVGFLISAGLGFIGAILGTIKSHKLHKVSLEKWEQIKQFENDGLLQEHGADNYVWLQTYLSDYRQRDTPDNRSVFDFRQAEWQGKDDTHLDYLGDGANERTGGFSWASGHEYTFVDDEGNEHIYVSGYGSFTPKDESSPDLPKATTTTWETS</sequence>
<dbReference type="AlphaFoldDB" id="A0A1M7I008"/>
<evidence type="ECO:0000256" key="1">
    <source>
        <dbReference type="SAM" id="MobiDB-lite"/>
    </source>
</evidence>